<feature type="compositionally biased region" description="Basic and acidic residues" evidence="1">
    <location>
        <begin position="146"/>
        <end position="160"/>
    </location>
</feature>
<feature type="domain" description="RIN4 pathogenic type III effector avirulence factor Avr cleavage site" evidence="2">
    <location>
        <begin position="172"/>
        <end position="204"/>
    </location>
</feature>
<sequence length="280" mass="31544">MTNFQSFQDDAQHNKPTRQHPSSTKVYNKKDYEQLSGFPINKKPAPSTESTHLDYGELSQERSDTESDFFASASSVDYPNSISSGTSTGSTTPSHVNYISSSSEMEDNHKHQSRPSVDRQLPNNHNVHQRHDLQDMMNDKLNASPIKDDNIEGKESEARTRAKAKPRTTDDSTALPKFGSWDTKNPSSGESYTLIFRRLRDEKKSGALAAPTTMQITHPTEEETVEPLRMESEEFESRHSKDRSKKCNPRGKGRAKTGHGAAHMGPMRWFQCCRPTVLDD</sequence>
<feature type="compositionally biased region" description="Polar residues" evidence="1">
    <location>
        <begin position="93"/>
        <end position="103"/>
    </location>
</feature>
<dbReference type="InterPro" id="IPR040387">
    <property type="entry name" value="RIN4/NOI4"/>
</dbReference>
<feature type="compositionally biased region" description="Basic residues" evidence="1">
    <location>
        <begin position="240"/>
        <end position="257"/>
    </location>
</feature>
<gene>
    <name evidence="3" type="ORF">KP509_22G062300</name>
</gene>
<name>A0A8T2S932_CERRI</name>
<dbReference type="OMA" id="TTMQITH"/>
<comment type="caution">
    <text evidence="3">The sequence shown here is derived from an EMBL/GenBank/DDBJ whole genome shotgun (WGS) entry which is preliminary data.</text>
</comment>
<proteinExistence type="predicted"/>
<evidence type="ECO:0000259" key="2">
    <source>
        <dbReference type="Pfam" id="PF05627"/>
    </source>
</evidence>
<feature type="compositionally biased region" description="Basic and acidic residues" evidence="1">
    <location>
        <begin position="226"/>
        <end position="239"/>
    </location>
</feature>
<protein>
    <recommendedName>
        <fullName evidence="2">RIN4 pathogenic type III effector avirulence factor Avr cleavage site domain-containing protein</fullName>
    </recommendedName>
</protein>
<evidence type="ECO:0000256" key="1">
    <source>
        <dbReference type="SAM" id="MobiDB-lite"/>
    </source>
</evidence>
<keyword evidence="4" id="KW-1185">Reference proteome</keyword>
<dbReference type="PANTHER" id="PTHR33159:SF101">
    <property type="entry name" value="OS04G0379600 PROTEIN"/>
    <property type="match status" value="1"/>
</dbReference>
<accession>A0A8T2S932</accession>
<feature type="compositionally biased region" description="Polar residues" evidence="1">
    <location>
        <begin position="72"/>
        <end position="82"/>
    </location>
</feature>
<evidence type="ECO:0000313" key="4">
    <source>
        <dbReference type="Proteomes" id="UP000825935"/>
    </source>
</evidence>
<feature type="compositionally biased region" description="Basic and acidic residues" evidence="1">
    <location>
        <begin position="129"/>
        <end position="138"/>
    </location>
</feature>
<reference evidence="3" key="1">
    <citation type="submission" date="2021-08" db="EMBL/GenBank/DDBJ databases">
        <title>WGS assembly of Ceratopteris richardii.</title>
        <authorList>
            <person name="Marchant D.B."/>
            <person name="Chen G."/>
            <person name="Jenkins J."/>
            <person name="Shu S."/>
            <person name="Leebens-Mack J."/>
            <person name="Grimwood J."/>
            <person name="Schmutz J."/>
            <person name="Soltis P."/>
            <person name="Soltis D."/>
            <person name="Chen Z.-H."/>
        </authorList>
    </citation>
    <scope>NUCLEOTIDE SEQUENCE</scope>
    <source>
        <strain evidence="3">Whitten #5841</strain>
        <tissue evidence="3">Leaf</tissue>
    </source>
</reference>
<feature type="compositionally biased region" description="Basic and acidic residues" evidence="1">
    <location>
        <begin position="51"/>
        <end position="65"/>
    </location>
</feature>
<evidence type="ECO:0000313" key="3">
    <source>
        <dbReference type="EMBL" id="KAH7307494.1"/>
    </source>
</evidence>
<dbReference type="Proteomes" id="UP000825935">
    <property type="component" value="Chromosome 22"/>
</dbReference>
<organism evidence="3 4">
    <name type="scientific">Ceratopteris richardii</name>
    <name type="common">Triangle waterfern</name>
    <dbReference type="NCBI Taxonomy" id="49495"/>
    <lineage>
        <taxon>Eukaryota</taxon>
        <taxon>Viridiplantae</taxon>
        <taxon>Streptophyta</taxon>
        <taxon>Embryophyta</taxon>
        <taxon>Tracheophyta</taxon>
        <taxon>Polypodiopsida</taxon>
        <taxon>Polypodiidae</taxon>
        <taxon>Polypodiales</taxon>
        <taxon>Pteridineae</taxon>
        <taxon>Pteridaceae</taxon>
        <taxon>Parkerioideae</taxon>
        <taxon>Ceratopteris</taxon>
    </lineage>
</organism>
<feature type="compositionally biased region" description="Low complexity" evidence="1">
    <location>
        <begin position="83"/>
        <end position="92"/>
    </location>
</feature>
<dbReference type="InterPro" id="IPR008700">
    <property type="entry name" value="TypeIII_avirulence_cleave"/>
</dbReference>
<dbReference type="Pfam" id="PF05627">
    <property type="entry name" value="AvrRpt-cleavage"/>
    <property type="match status" value="1"/>
</dbReference>
<dbReference type="OrthoDB" id="1109067at2759"/>
<dbReference type="AlphaFoldDB" id="A0A8T2S932"/>
<feature type="region of interest" description="Disordered" evidence="1">
    <location>
        <begin position="1"/>
        <end position="189"/>
    </location>
</feature>
<dbReference type="PANTHER" id="PTHR33159">
    <property type="entry name" value="RPM1-INTERACTING PROTEIN 4 (RIN4) FAMILY PROTEIN"/>
    <property type="match status" value="1"/>
</dbReference>
<dbReference type="EMBL" id="CM035427">
    <property type="protein sequence ID" value="KAH7307494.1"/>
    <property type="molecule type" value="Genomic_DNA"/>
</dbReference>
<feature type="region of interest" description="Disordered" evidence="1">
    <location>
        <begin position="206"/>
        <end position="262"/>
    </location>
</feature>